<keyword evidence="3" id="KW-1185">Reference proteome</keyword>
<dbReference type="Proteomes" id="UP000191554">
    <property type="component" value="Unassembled WGS sequence"/>
</dbReference>
<reference evidence="2 3" key="1">
    <citation type="submission" date="2017-03" db="EMBL/GenBank/DDBJ databases">
        <title>Genome sequence of Clostridium hungatei DSM 14427.</title>
        <authorList>
            <person name="Poehlein A."/>
            <person name="Daniel R."/>
        </authorList>
    </citation>
    <scope>NUCLEOTIDE SEQUENCE [LARGE SCALE GENOMIC DNA]</scope>
    <source>
        <strain evidence="2 3">DSM 14427</strain>
    </source>
</reference>
<evidence type="ECO:0000256" key="1">
    <source>
        <dbReference type="SAM" id="Phobius"/>
    </source>
</evidence>
<dbReference type="AlphaFoldDB" id="A0A1V4SSI8"/>
<accession>A0A1V4SSI8</accession>
<keyword evidence="1" id="KW-0812">Transmembrane</keyword>
<dbReference type="RefSeq" id="WP_165755618.1">
    <property type="nucleotide sequence ID" value="NZ_MZGX01000001.1"/>
</dbReference>
<organism evidence="2 3">
    <name type="scientific">Ruminiclostridium hungatei</name>
    <name type="common">Clostridium hungatei</name>
    <dbReference type="NCBI Taxonomy" id="48256"/>
    <lineage>
        <taxon>Bacteria</taxon>
        <taxon>Bacillati</taxon>
        <taxon>Bacillota</taxon>
        <taxon>Clostridia</taxon>
        <taxon>Eubacteriales</taxon>
        <taxon>Oscillospiraceae</taxon>
        <taxon>Ruminiclostridium</taxon>
    </lineage>
</organism>
<protein>
    <recommendedName>
        <fullName evidence="4">MFS transporter</fullName>
    </recommendedName>
</protein>
<keyword evidence="1" id="KW-0472">Membrane</keyword>
<keyword evidence="1" id="KW-1133">Transmembrane helix</keyword>
<feature type="transmembrane region" description="Helical" evidence="1">
    <location>
        <begin position="31"/>
        <end position="47"/>
    </location>
</feature>
<comment type="caution">
    <text evidence="2">The sequence shown here is derived from an EMBL/GenBank/DDBJ whole genome shotgun (WGS) entry which is preliminary data.</text>
</comment>
<gene>
    <name evidence="2" type="ORF">CLHUN_02310</name>
</gene>
<dbReference type="STRING" id="48256.CLHUN_02310"/>
<sequence length="51" mass="5880">MIKWLFKGIFGRIDMFALGIFILLSSHYDNPLLILLFIPWAGISSVIEKKL</sequence>
<dbReference type="EMBL" id="MZGX01000001">
    <property type="protein sequence ID" value="OPX46415.1"/>
    <property type="molecule type" value="Genomic_DNA"/>
</dbReference>
<proteinExistence type="predicted"/>
<name>A0A1V4SSI8_RUMHU</name>
<evidence type="ECO:0000313" key="3">
    <source>
        <dbReference type="Proteomes" id="UP000191554"/>
    </source>
</evidence>
<evidence type="ECO:0008006" key="4">
    <source>
        <dbReference type="Google" id="ProtNLM"/>
    </source>
</evidence>
<evidence type="ECO:0000313" key="2">
    <source>
        <dbReference type="EMBL" id="OPX46415.1"/>
    </source>
</evidence>